<evidence type="ECO:0000256" key="1">
    <source>
        <dbReference type="SAM" id="SignalP"/>
    </source>
</evidence>
<accession>A0ABR0GFA6</accession>
<keyword evidence="1" id="KW-0732">Signal</keyword>
<dbReference type="Proteomes" id="UP001323405">
    <property type="component" value="Unassembled WGS sequence"/>
</dbReference>
<evidence type="ECO:0008006" key="4">
    <source>
        <dbReference type="Google" id="ProtNLM"/>
    </source>
</evidence>
<dbReference type="GeneID" id="87903337"/>
<reference evidence="2 3" key="1">
    <citation type="journal article" date="2023" name="bioRxiv">
        <title>High-quality genome assemblies of four members of thePodospora anserinaspecies complex.</title>
        <authorList>
            <person name="Ament-Velasquez S.L."/>
            <person name="Vogan A.A."/>
            <person name="Wallerman O."/>
            <person name="Hartmann F."/>
            <person name="Gautier V."/>
            <person name="Silar P."/>
            <person name="Giraud T."/>
            <person name="Johannesson H."/>
        </authorList>
    </citation>
    <scope>NUCLEOTIDE SEQUENCE [LARGE SCALE GENOMIC DNA]</scope>
    <source>
        <strain evidence="2 3">CBS 415.72m</strain>
    </source>
</reference>
<sequence>MAAGFMFLLAIMGMMLGHEPVVGETTGDSGGENRRMTLRASKTNVVEFPEPCSSRKRDGQITTTWHSRVAIIWRASNVSKNSRTFPEKDEARLDPTEQTKPMLSEVFGVMLHFYHRTMR</sequence>
<dbReference type="RefSeq" id="XP_062743412.1">
    <property type="nucleotide sequence ID" value="XM_062883674.1"/>
</dbReference>
<dbReference type="EMBL" id="JAFFHA010000006">
    <property type="protein sequence ID" value="KAK4654437.1"/>
    <property type="molecule type" value="Genomic_DNA"/>
</dbReference>
<evidence type="ECO:0000313" key="2">
    <source>
        <dbReference type="EMBL" id="KAK4654437.1"/>
    </source>
</evidence>
<evidence type="ECO:0000313" key="3">
    <source>
        <dbReference type="Proteomes" id="UP001323405"/>
    </source>
</evidence>
<protein>
    <recommendedName>
        <fullName evidence="4">Secreted protein</fullName>
    </recommendedName>
</protein>
<comment type="caution">
    <text evidence="2">The sequence shown here is derived from an EMBL/GenBank/DDBJ whole genome shotgun (WGS) entry which is preliminary data.</text>
</comment>
<organism evidence="2 3">
    <name type="scientific">Podospora pseudocomata</name>
    <dbReference type="NCBI Taxonomy" id="2093779"/>
    <lineage>
        <taxon>Eukaryota</taxon>
        <taxon>Fungi</taxon>
        <taxon>Dikarya</taxon>
        <taxon>Ascomycota</taxon>
        <taxon>Pezizomycotina</taxon>
        <taxon>Sordariomycetes</taxon>
        <taxon>Sordariomycetidae</taxon>
        <taxon>Sordariales</taxon>
        <taxon>Podosporaceae</taxon>
        <taxon>Podospora</taxon>
    </lineage>
</organism>
<proteinExistence type="predicted"/>
<feature type="signal peptide" evidence="1">
    <location>
        <begin position="1"/>
        <end position="17"/>
    </location>
</feature>
<feature type="chain" id="PRO_5046104551" description="Secreted protein" evidence="1">
    <location>
        <begin position="18"/>
        <end position="119"/>
    </location>
</feature>
<name>A0ABR0GFA6_9PEZI</name>
<keyword evidence="3" id="KW-1185">Reference proteome</keyword>
<gene>
    <name evidence="2" type="ORF">QC762_0065590</name>
</gene>